<evidence type="ECO:0000256" key="2">
    <source>
        <dbReference type="SAM" id="Phobius"/>
    </source>
</evidence>
<keyword evidence="2" id="KW-1133">Transmembrane helix</keyword>
<dbReference type="OrthoDB" id="2014935at2"/>
<dbReference type="RefSeq" id="WP_051765194.1">
    <property type="nucleotide sequence ID" value="NZ_CP034550.1"/>
</dbReference>
<keyword evidence="4" id="KW-1185">Reference proteome</keyword>
<feature type="compositionally biased region" description="Basic residues" evidence="1">
    <location>
        <begin position="212"/>
        <end position="230"/>
    </location>
</feature>
<dbReference type="Proteomes" id="UP000325787">
    <property type="component" value="Chromosome"/>
</dbReference>
<keyword evidence="2" id="KW-0472">Membrane</keyword>
<accession>A0A5Q0H1Y4</accession>
<feature type="compositionally biased region" description="Basic residues" evidence="1">
    <location>
        <begin position="238"/>
        <end position="259"/>
    </location>
</feature>
<evidence type="ECO:0000313" key="4">
    <source>
        <dbReference type="Proteomes" id="UP000325787"/>
    </source>
</evidence>
<feature type="transmembrane region" description="Helical" evidence="2">
    <location>
        <begin position="157"/>
        <end position="179"/>
    </location>
</feature>
<reference evidence="4" key="1">
    <citation type="journal article" date="2021" name="Curr. Microbiol.">
        <title>Complete genome of nocamycin-producing strain Saccharothrix syringae NRRL B-16468 reveals the biosynthetic potential for secondary metabolites.</title>
        <authorList>
            <person name="Mo X."/>
            <person name="Yang S."/>
        </authorList>
    </citation>
    <scope>NUCLEOTIDE SEQUENCE [LARGE SCALE GENOMIC DNA]</scope>
    <source>
        <strain evidence="4">ATCC 51364 / DSM 43886 / JCM 6844 / KCTC 9398 / NBRC 14523 / NRRL B-16468 / INA 2240</strain>
    </source>
</reference>
<evidence type="ECO:0000313" key="3">
    <source>
        <dbReference type="EMBL" id="QFZ19682.1"/>
    </source>
</evidence>
<dbReference type="KEGG" id="ssyi:EKG83_21620"/>
<organism evidence="3 4">
    <name type="scientific">Saccharothrix syringae</name>
    <name type="common">Nocardiopsis syringae</name>
    <dbReference type="NCBI Taxonomy" id="103733"/>
    <lineage>
        <taxon>Bacteria</taxon>
        <taxon>Bacillati</taxon>
        <taxon>Actinomycetota</taxon>
        <taxon>Actinomycetes</taxon>
        <taxon>Pseudonocardiales</taxon>
        <taxon>Pseudonocardiaceae</taxon>
        <taxon>Saccharothrix</taxon>
    </lineage>
</organism>
<feature type="compositionally biased region" description="Basic residues" evidence="1">
    <location>
        <begin position="361"/>
        <end position="375"/>
    </location>
</feature>
<keyword evidence="2" id="KW-0812">Transmembrane</keyword>
<name>A0A5Q0H1Y4_SACSY</name>
<protein>
    <recommendedName>
        <fullName evidence="5">ABC transporter permease</fullName>
    </recommendedName>
</protein>
<proteinExistence type="predicted"/>
<feature type="compositionally biased region" description="Basic residues" evidence="1">
    <location>
        <begin position="275"/>
        <end position="285"/>
    </location>
</feature>
<feature type="region of interest" description="Disordered" evidence="1">
    <location>
        <begin position="342"/>
        <end position="375"/>
    </location>
</feature>
<feature type="transmembrane region" description="Helical" evidence="2">
    <location>
        <begin position="127"/>
        <end position="151"/>
    </location>
</feature>
<dbReference type="EMBL" id="CP034550">
    <property type="protein sequence ID" value="QFZ19682.1"/>
    <property type="molecule type" value="Genomic_DNA"/>
</dbReference>
<evidence type="ECO:0000256" key="1">
    <source>
        <dbReference type="SAM" id="MobiDB-lite"/>
    </source>
</evidence>
<evidence type="ECO:0008006" key="5">
    <source>
        <dbReference type="Google" id="ProtNLM"/>
    </source>
</evidence>
<gene>
    <name evidence="3" type="ORF">EKG83_21620</name>
</gene>
<sequence length="375" mass="39373">MTSPTGTATLVRLALRRDRLLLPAWIAVFTLLAVTSADATAGLFPTTASLVRAARGMNATPAMVAVYGHVYDETPPGAVALLKALGTGAVLLAVFAVTLVLRHTRGEEQRGRLELVRAGVVGRHAPLTAALLVTAAVTAALAVLTAVGLTATGLPPAGSIAFALAWTGIALSFAGVAAVTAQLVIGTRAATTGPGLADVAVPGRLGPAGSPVRRRPLVGPPRRGRLHHCRLPPGSPPRPRRGPAARARRSVPRRPRPAGHARPGLAAAHLDRGLRPLRRAGRQHRSPCSASWSPPMASTPPRAADEETPARLDLVLTTPTSRTRWAIALATARRRDIARAPMPTSFGHQCRSRPPGALLRRPPRRPARPRRGRSW</sequence>
<feature type="transmembrane region" description="Helical" evidence="2">
    <location>
        <begin position="77"/>
        <end position="101"/>
    </location>
</feature>
<dbReference type="AlphaFoldDB" id="A0A5Q0H1Y4"/>
<feature type="region of interest" description="Disordered" evidence="1">
    <location>
        <begin position="195"/>
        <end position="308"/>
    </location>
</feature>